<evidence type="ECO:0000256" key="1">
    <source>
        <dbReference type="SAM" id="MobiDB-lite"/>
    </source>
</evidence>
<protein>
    <submittedName>
        <fullName evidence="2">Uncharacterized protein</fullName>
    </submittedName>
</protein>
<dbReference type="EMBL" id="KZ996285">
    <property type="protein sequence ID" value="RKO89107.1"/>
    <property type="molecule type" value="Genomic_DNA"/>
</dbReference>
<evidence type="ECO:0000313" key="2">
    <source>
        <dbReference type="EMBL" id="RKO89107.1"/>
    </source>
</evidence>
<sequence length="216" mass="22872">MSLVRVATVFERDVGTPAHHSAEDGADTSTAESRTGSVPDVNRLVLVVAGVVVQLQSFTNLADIASKRYADRLSVPISPVVHPEEMVLLFVFRSDDASRSDRSLTGASIVPLAAVPPAVVTLQILIRIGANPPLPRPAAGALCSRRAKGVALEVRGNQEGWRPSDTSRAPPFASGQAVERSDPIRSDPTQLHRQSAGPSPIAELEFIAQPTPAHSL</sequence>
<keyword evidence="3" id="KW-1185">Reference proteome</keyword>
<proteinExistence type="predicted"/>
<dbReference type="Proteomes" id="UP000269721">
    <property type="component" value="Unassembled WGS sequence"/>
</dbReference>
<feature type="compositionally biased region" description="Polar residues" evidence="1">
    <location>
        <begin position="187"/>
        <end position="197"/>
    </location>
</feature>
<gene>
    <name evidence="2" type="ORF">BDK51DRAFT_40186</name>
</gene>
<reference evidence="3" key="1">
    <citation type="journal article" date="2018" name="Nat. Microbiol.">
        <title>Leveraging single-cell genomics to expand the fungal tree of life.</title>
        <authorList>
            <person name="Ahrendt S.R."/>
            <person name="Quandt C.A."/>
            <person name="Ciobanu D."/>
            <person name="Clum A."/>
            <person name="Salamov A."/>
            <person name="Andreopoulos B."/>
            <person name="Cheng J.F."/>
            <person name="Woyke T."/>
            <person name="Pelin A."/>
            <person name="Henrissat B."/>
            <person name="Reynolds N.K."/>
            <person name="Benny G.L."/>
            <person name="Smith M.E."/>
            <person name="James T.Y."/>
            <person name="Grigoriev I.V."/>
        </authorList>
    </citation>
    <scope>NUCLEOTIDE SEQUENCE [LARGE SCALE GENOMIC DNA]</scope>
</reference>
<name>A0A4V1IR78_9FUNG</name>
<organism evidence="2 3">
    <name type="scientific">Blyttiomyces helicus</name>
    <dbReference type="NCBI Taxonomy" id="388810"/>
    <lineage>
        <taxon>Eukaryota</taxon>
        <taxon>Fungi</taxon>
        <taxon>Fungi incertae sedis</taxon>
        <taxon>Chytridiomycota</taxon>
        <taxon>Chytridiomycota incertae sedis</taxon>
        <taxon>Chytridiomycetes</taxon>
        <taxon>Chytridiomycetes incertae sedis</taxon>
        <taxon>Blyttiomyces</taxon>
    </lineage>
</organism>
<feature type="region of interest" description="Disordered" evidence="1">
    <location>
        <begin position="16"/>
        <end position="35"/>
    </location>
</feature>
<evidence type="ECO:0000313" key="3">
    <source>
        <dbReference type="Proteomes" id="UP000269721"/>
    </source>
</evidence>
<dbReference type="AlphaFoldDB" id="A0A4V1IR78"/>
<accession>A0A4V1IR78</accession>
<feature type="region of interest" description="Disordered" evidence="1">
    <location>
        <begin position="156"/>
        <end position="216"/>
    </location>
</feature>